<reference evidence="1" key="1">
    <citation type="journal article" date="2020" name="Nature">
        <title>Giant virus diversity and host interactions through global metagenomics.</title>
        <authorList>
            <person name="Schulz F."/>
            <person name="Roux S."/>
            <person name="Paez-Espino D."/>
            <person name="Jungbluth S."/>
            <person name="Walsh D.A."/>
            <person name="Denef V.J."/>
            <person name="McMahon K.D."/>
            <person name="Konstantinidis K.T."/>
            <person name="Eloe-Fadrosh E.A."/>
            <person name="Kyrpides N.C."/>
            <person name="Woyke T."/>
        </authorList>
    </citation>
    <scope>NUCLEOTIDE SEQUENCE</scope>
    <source>
        <strain evidence="1">GVMAG-M-3300025880-56</strain>
    </source>
</reference>
<accession>A0A6C0JE62</accession>
<dbReference type="EMBL" id="MN740350">
    <property type="protein sequence ID" value="QHU01924.1"/>
    <property type="molecule type" value="Genomic_DNA"/>
</dbReference>
<organism evidence="1">
    <name type="scientific">viral metagenome</name>
    <dbReference type="NCBI Taxonomy" id="1070528"/>
    <lineage>
        <taxon>unclassified sequences</taxon>
        <taxon>metagenomes</taxon>
        <taxon>organismal metagenomes</taxon>
    </lineage>
</organism>
<evidence type="ECO:0000313" key="1">
    <source>
        <dbReference type="EMBL" id="QHU01924.1"/>
    </source>
</evidence>
<protein>
    <submittedName>
        <fullName evidence="1">Uncharacterized protein</fullName>
    </submittedName>
</protein>
<name>A0A6C0JE62_9ZZZZ</name>
<dbReference type="AlphaFoldDB" id="A0A6C0JE62"/>
<sequence>MPYCKNDPTRKYKGVEPSPKGLGYCAHAEKFGTTKKGRDGSIWKVKDTKKNVLRWVRITRSKKTISKNKKRRVGRSRKRTNKVMEEPVGEPWSFVKKNDTKIYPIIDNGGISFAVYIKGGNVTIYKSSNPNNLNLESYDKLVKKYTPKEIFIGKDIQEQLSTGIKFPKEYKGSSILLKLKKNKYVFIGETIYEFETLYDIEKYFSHMGNSQVVYPVGIGDKNVYLFIEDVYMSLELFNERNTQNRHIGVYAYNVLYSLSRAEKTKYTTPIKKTIIHKRLF</sequence>
<proteinExistence type="predicted"/>